<keyword evidence="1" id="KW-0472">Membrane</keyword>
<name>A0A087U7L4_STEMI</name>
<dbReference type="STRING" id="407821.A0A087U7L4"/>
<evidence type="ECO:0000313" key="3">
    <source>
        <dbReference type="Proteomes" id="UP000054359"/>
    </source>
</evidence>
<reference evidence="2 3" key="1">
    <citation type="submission" date="2013-11" db="EMBL/GenBank/DDBJ databases">
        <title>Genome sequencing of Stegodyphus mimosarum.</title>
        <authorList>
            <person name="Bechsgaard J."/>
        </authorList>
    </citation>
    <scope>NUCLEOTIDE SEQUENCE [LARGE SCALE GENOMIC DNA]</scope>
</reference>
<accession>A0A087U7L4</accession>
<keyword evidence="3" id="KW-1185">Reference proteome</keyword>
<keyword evidence="1" id="KW-0812">Transmembrane</keyword>
<dbReference type="Proteomes" id="UP000054359">
    <property type="component" value="Unassembled WGS sequence"/>
</dbReference>
<keyword evidence="2" id="KW-0808">Transferase</keyword>
<evidence type="ECO:0000313" key="2">
    <source>
        <dbReference type="EMBL" id="KFM73353.1"/>
    </source>
</evidence>
<feature type="non-terminal residue" evidence="2">
    <location>
        <position position="167"/>
    </location>
</feature>
<protein>
    <submittedName>
        <fullName evidence="2">Polypeptide N-acetylgalactosaminyltransferase 11</fullName>
    </submittedName>
</protein>
<dbReference type="OrthoDB" id="6119243at2759"/>
<proteinExistence type="predicted"/>
<dbReference type="GO" id="GO:0016740">
    <property type="term" value="F:transferase activity"/>
    <property type="evidence" value="ECO:0007669"/>
    <property type="project" value="UniProtKB-KW"/>
</dbReference>
<dbReference type="EMBL" id="KK118585">
    <property type="protein sequence ID" value="KFM73353.1"/>
    <property type="molecule type" value="Genomic_DNA"/>
</dbReference>
<organism evidence="2 3">
    <name type="scientific">Stegodyphus mimosarum</name>
    <name type="common">African social velvet spider</name>
    <dbReference type="NCBI Taxonomy" id="407821"/>
    <lineage>
        <taxon>Eukaryota</taxon>
        <taxon>Metazoa</taxon>
        <taxon>Ecdysozoa</taxon>
        <taxon>Arthropoda</taxon>
        <taxon>Chelicerata</taxon>
        <taxon>Arachnida</taxon>
        <taxon>Araneae</taxon>
        <taxon>Araneomorphae</taxon>
        <taxon>Entelegynae</taxon>
        <taxon>Eresoidea</taxon>
        <taxon>Eresidae</taxon>
        <taxon>Stegodyphus</taxon>
    </lineage>
</organism>
<sequence length="167" mass="19525">MVSIRYQSFLLGIILTSITWLIILYLHSKITENKFFIENSSDKIAKWKLRPRVDNMHRIAQVDSLSLESKEHMLKRNFVAKRLLPERENNMIDGSDFDYDSLLKKSSPNTKDKEKKVLNSTDLVHLGMISSPQDQRTKDEGYKKHAFNLLISDRLGYRRLVPYTAHS</sequence>
<dbReference type="AlphaFoldDB" id="A0A087U7L4"/>
<feature type="transmembrane region" description="Helical" evidence="1">
    <location>
        <begin position="6"/>
        <end position="26"/>
    </location>
</feature>
<gene>
    <name evidence="2" type="ORF">X975_07085</name>
</gene>
<evidence type="ECO:0000256" key="1">
    <source>
        <dbReference type="SAM" id="Phobius"/>
    </source>
</evidence>
<keyword evidence="1" id="KW-1133">Transmembrane helix</keyword>